<keyword evidence="7 8" id="KW-0472">Membrane</keyword>
<comment type="subcellular location">
    <subcellularLocation>
        <location evidence="1">Cell membrane</location>
        <topology evidence="1">Multi-pass membrane protein</topology>
    </subcellularLocation>
</comment>
<dbReference type="EMBL" id="VCQU01000004">
    <property type="protein sequence ID" value="NMN95838.1"/>
    <property type="molecule type" value="Genomic_DNA"/>
</dbReference>
<organism evidence="10 11">
    <name type="scientific">Antrihabitans stalactiti</name>
    <dbReference type="NCBI Taxonomy" id="2584121"/>
    <lineage>
        <taxon>Bacteria</taxon>
        <taxon>Bacillati</taxon>
        <taxon>Actinomycetota</taxon>
        <taxon>Actinomycetes</taxon>
        <taxon>Mycobacteriales</taxon>
        <taxon>Nocardiaceae</taxon>
        <taxon>Antrihabitans</taxon>
    </lineage>
</organism>
<evidence type="ECO:0000313" key="10">
    <source>
        <dbReference type="EMBL" id="NMN95838.1"/>
    </source>
</evidence>
<comment type="caution">
    <text evidence="10">The sequence shown here is derived from an EMBL/GenBank/DDBJ whole genome shotgun (WGS) entry which is preliminary data.</text>
</comment>
<name>A0A848KE02_9NOCA</name>
<feature type="transmembrane region" description="Helical" evidence="8">
    <location>
        <begin position="304"/>
        <end position="324"/>
    </location>
</feature>
<protein>
    <submittedName>
        <fullName evidence="10">ABC transporter</fullName>
    </submittedName>
</protein>
<feature type="transmembrane region" description="Helical" evidence="8">
    <location>
        <begin position="377"/>
        <end position="398"/>
    </location>
</feature>
<evidence type="ECO:0000256" key="4">
    <source>
        <dbReference type="ARBA" id="ARBA00022679"/>
    </source>
</evidence>
<evidence type="ECO:0000256" key="5">
    <source>
        <dbReference type="ARBA" id="ARBA00022692"/>
    </source>
</evidence>
<dbReference type="GO" id="GO:0005886">
    <property type="term" value="C:plasma membrane"/>
    <property type="evidence" value="ECO:0007669"/>
    <property type="project" value="UniProtKB-SubCell"/>
</dbReference>
<feature type="transmembrane region" description="Helical" evidence="8">
    <location>
        <begin position="330"/>
        <end position="350"/>
    </location>
</feature>
<keyword evidence="6 8" id="KW-1133">Transmembrane helix</keyword>
<accession>A0A848KE02</accession>
<dbReference type="InterPro" id="IPR050297">
    <property type="entry name" value="LipidA_mod_glycosyltrf_83"/>
</dbReference>
<feature type="transmembrane region" description="Helical" evidence="8">
    <location>
        <begin position="215"/>
        <end position="238"/>
    </location>
</feature>
<evidence type="ECO:0000256" key="7">
    <source>
        <dbReference type="ARBA" id="ARBA00023136"/>
    </source>
</evidence>
<feature type="transmembrane region" description="Helical" evidence="8">
    <location>
        <begin position="51"/>
        <end position="73"/>
    </location>
</feature>
<feature type="transmembrane region" description="Helical" evidence="8">
    <location>
        <begin position="85"/>
        <end position="105"/>
    </location>
</feature>
<dbReference type="RefSeq" id="WP_169587193.1">
    <property type="nucleotide sequence ID" value="NZ_VCQU01000004.1"/>
</dbReference>
<dbReference type="InterPro" id="IPR038731">
    <property type="entry name" value="RgtA/B/C-like"/>
</dbReference>
<evidence type="ECO:0000313" key="11">
    <source>
        <dbReference type="Proteomes" id="UP000535543"/>
    </source>
</evidence>
<keyword evidence="5 8" id="KW-0812">Transmembrane</keyword>
<feature type="transmembrane region" description="Helical" evidence="8">
    <location>
        <begin position="162"/>
        <end position="178"/>
    </location>
</feature>
<dbReference type="AlphaFoldDB" id="A0A848KE02"/>
<evidence type="ECO:0000256" key="6">
    <source>
        <dbReference type="ARBA" id="ARBA00022989"/>
    </source>
</evidence>
<gene>
    <name evidence="10" type="ORF">FGL95_12410</name>
</gene>
<dbReference type="PANTHER" id="PTHR33908">
    <property type="entry name" value="MANNOSYLTRANSFERASE YKCB-RELATED"/>
    <property type="match status" value="1"/>
</dbReference>
<keyword evidence="4" id="KW-0808">Transferase</keyword>
<feature type="transmembrane region" description="Helical" evidence="8">
    <location>
        <begin position="278"/>
        <end position="297"/>
    </location>
</feature>
<feature type="transmembrane region" description="Helical" evidence="8">
    <location>
        <begin position="184"/>
        <end position="203"/>
    </location>
</feature>
<reference evidence="10 11" key="2">
    <citation type="submission" date="2020-06" db="EMBL/GenBank/DDBJ databases">
        <title>Antribacter stalactiti gen. nov., sp. nov., a new member of the family Nacardiaceae isolated from a cave.</title>
        <authorList>
            <person name="Kim I.S."/>
        </authorList>
    </citation>
    <scope>NUCLEOTIDE SEQUENCE [LARGE SCALE GENOMIC DNA]</scope>
    <source>
        <strain evidence="10 11">YC2-7</strain>
    </source>
</reference>
<sequence length="550" mass="58630">MRRGPVAVFGSAFAAYLAFGLTLSVRFGFMMGDALSRTSAAQSVLFSRDPHVGAIGFIFTPLTALLQLPIVAFSQWWPALTRYNITAITISALFMAGAVVMIHGICRDRGCGAIQSGCLTALFALNPLIASYGANGMSEAVFLFFMCWAVRRLIRWCHSDDVHDLLLAGLALAFGYLTRYDAVAAIAAAAFVVVVVTLSRNGWGNASTLVRRAVLDAVLVAVPGTAAFIVWSATSWLITGQALAQFSSAYGNSAILEQSGGGPTGGRLDNLSYALGEIFVLAPALVVMLAVVGVVAWRRRDLEFVVAPLLFGAVLAFQVASYVLGTTFGFIRFYICAVPLLIVLAAQLTSAREGAFHAKRPGAYNRSPRPAPRHTRVLAFAGVAAVAVGMPITAYGVLQPRLAPQQYALGYLFDESPSASPSATTAKRIIASFGTERRLAEYLDAKGLPPGSVLTDTVYGFAVLAASSRPEQFVVPSDEDFTEVLNDPGGYGVHFILTVPNKGRGESDAVNRRYPTIWENGAGVGTLSIEVPNDGADQPVWRVFEVLGRR</sequence>
<dbReference type="PANTHER" id="PTHR33908:SF11">
    <property type="entry name" value="MEMBRANE PROTEIN"/>
    <property type="match status" value="1"/>
</dbReference>
<dbReference type="GO" id="GO:0009103">
    <property type="term" value="P:lipopolysaccharide biosynthetic process"/>
    <property type="evidence" value="ECO:0007669"/>
    <property type="project" value="UniProtKB-ARBA"/>
</dbReference>
<proteinExistence type="predicted"/>
<evidence type="ECO:0000259" key="9">
    <source>
        <dbReference type="Pfam" id="PF13231"/>
    </source>
</evidence>
<keyword evidence="3" id="KW-0328">Glycosyltransferase</keyword>
<feature type="transmembrane region" description="Helical" evidence="8">
    <location>
        <begin position="129"/>
        <end position="150"/>
    </location>
</feature>
<reference evidence="10 11" key="1">
    <citation type="submission" date="2019-05" db="EMBL/GenBank/DDBJ databases">
        <authorList>
            <person name="Lee S.D."/>
        </authorList>
    </citation>
    <scope>NUCLEOTIDE SEQUENCE [LARGE SCALE GENOMIC DNA]</scope>
    <source>
        <strain evidence="10 11">YC2-7</strain>
    </source>
</reference>
<evidence type="ECO:0000256" key="8">
    <source>
        <dbReference type="SAM" id="Phobius"/>
    </source>
</evidence>
<dbReference type="GO" id="GO:0016763">
    <property type="term" value="F:pentosyltransferase activity"/>
    <property type="evidence" value="ECO:0007669"/>
    <property type="project" value="TreeGrafter"/>
</dbReference>
<feature type="domain" description="Glycosyltransferase RgtA/B/C/D-like" evidence="9">
    <location>
        <begin position="87"/>
        <end position="223"/>
    </location>
</feature>
<evidence type="ECO:0000256" key="1">
    <source>
        <dbReference type="ARBA" id="ARBA00004651"/>
    </source>
</evidence>
<dbReference type="Pfam" id="PF13231">
    <property type="entry name" value="PMT_2"/>
    <property type="match status" value="1"/>
</dbReference>
<keyword evidence="11" id="KW-1185">Reference proteome</keyword>
<keyword evidence="2" id="KW-1003">Cell membrane</keyword>
<evidence type="ECO:0000256" key="2">
    <source>
        <dbReference type="ARBA" id="ARBA00022475"/>
    </source>
</evidence>
<evidence type="ECO:0000256" key="3">
    <source>
        <dbReference type="ARBA" id="ARBA00022676"/>
    </source>
</evidence>
<dbReference type="Proteomes" id="UP000535543">
    <property type="component" value="Unassembled WGS sequence"/>
</dbReference>